<dbReference type="RefSeq" id="WP_091593969.1">
    <property type="nucleotide sequence ID" value="NZ_JBHRWG010000004.1"/>
</dbReference>
<organism evidence="3 4">
    <name type="scientific">Micromonospora krabiensis</name>
    <dbReference type="NCBI Taxonomy" id="307121"/>
    <lineage>
        <taxon>Bacteria</taxon>
        <taxon>Bacillati</taxon>
        <taxon>Actinomycetota</taxon>
        <taxon>Actinomycetes</taxon>
        <taxon>Micromonosporales</taxon>
        <taxon>Micromonosporaceae</taxon>
        <taxon>Micromonospora</taxon>
    </lineage>
</organism>
<feature type="compositionally biased region" description="Low complexity" evidence="1">
    <location>
        <begin position="84"/>
        <end position="119"/>
    </location>
</feature>
<evidence type="ECO:0000313" key="4">
    <source>
        <dbReference type="Proteomes" id="UP000199393"/>
    </source>
</evidence>
<dbReference type="OrthoDB" id="3405970at2"/>
<feature type="transmembrane region" description="Helical" evidence="2">
    <location>
        <begin position="37"/>
        <end position="59"/>
    </location>
</feature>
<keyword evidence="2" id="KW-0472">Membrane</keyword>
<evidence type="ECO:0008006" key="5">
    <source>
        <dbReference type="Google" id="ProtNLM"/>
    </source>
</evidence>
<dbReference type="EMBL" id="LT598496">
    <property type="protein sequence ID" value="SBV28990.1"/>
    <property type="molecule type" value="Genomic_DNA"/>
</dbReference>
<evidence type="ECO:0000313" key="3">
    <source>
        <dbReference type="EMBL" id="SBV28990.1"/>
    </source>
</evidence>
<feature type="region of interest" description="Disordered" evidence="1">
    <location>
        <begin position="63"/>
        <end position="121"/>
    </location>
</feature>
<keyword evidence="4" id="KW-1185">Reference proteome</keyword>
<gene>
    <name evidence="3" type="ORF">GA0070620_4549</name>
</gene>
<keyword evidence="2" id="KW-0812">Transmembrane</keyword>
<dbReference type="Proteomes" id="UP000199393">
    <property type="component" value="Chromosome I"/>
</dbReference>
<reference evidence="4" key="1">
    <citation type="submission" date="2016-06" db="EMBL/GenBank/DDBJ databases">
        <authorList>
            <person name="Varghese N."/>
        </authorList>
    </citation>
    <scope>NUCLEOTIDE SEQUENCE [LARGE SCALE GENOMIC DNA]</scope>
    <source>
        <strain evidence="4">DSM 45344</strain>
    </source>
</reference>
<keyword evidence="2" id="KW-1133">Transmembrane helix</keyword>
<name>A0A1C3N8T0_9ACTN</name>
<evidence type="ECO:0000256" key="1">
    <source>
        <dbReference type="SAM" id="MobiDB-lite"/>
    </source>
</evidence>
<evidence type="ECO:0000256" key="2">
    <source>
        <dbReference type="SAM" id="Phobius"/>
    </source>
</evidence>
<dbReference type="PATRIC" id="fig|307121.4.peg.4650"/>
<sequence>MPDQLFTDMLRDTRDLTWAPTEQVRRRGRQRTRRTRIVAGLAGVVAVAVVAAGAVAFAGGPDPAPPIPPATGSPTPTPSPTPSTAPSATGSPTPTGSPSTEGTPSSPPKTSGRPTGGSTDRSIPAAAMLQLADLPAGFRNSGSDLDGDWTLESVTIYCAGRSPSITPGEVARRGATFDSPTSSMIERVTRHSGGNAATAMDRVRDLVTGCRPERAGDSLSIVATGLAGDESLMVASSISGHQSHWLFVRQGDLVAQVWLAEQPSPDEAKPYARKVANRLCAGTPSC</sequence>
<dbReference type="STRING" id="307121.GA0070620_4549"/>
<protein>
    <recommendedName>
        <fullName evidence="5">PknH-like extracellular domain-containing protein</fullName>
    </recommendedName>
</protein>
<proteinExistence type="predicted"/>
<feature type="compositionally biased region" description="Pro residues" evidence="1">
    <location>
        <begin position="63"/>
        <end position="83"/>
    </location>
</feature>
<accession>A0A1C3N8T0</accession>
<dbReference type="AlphaFoldDB" id="A0A1C3N8T0"/>